<sequence>MGILDRIQRQFPTLKLVRKHDSLFGELVLRAGKCNIEMWEDKAACVVCCRLTFLGLGSQFTSETPYHYMPAYVGVLEYHLKYLLRAAIEFPPLVEEPKDAT</sequence>
<dbReference type="EMBL" id="OP589309">
    <property type="protein sequence ID" value="UZV39939.1"/>
    <property type="molecule type" value="Genomic_DNA"/>
</dbReference>
<gene>
    <name evidence="1" type="ORF">LPP1_g13</name>
</gene>
<keyword evidence="2" id="KW-1185">Reference proteome</keyword>
<dbReference type="Proteomes" id="UP001220400">
    <property type="component" value="Segment"/>
</dbReference>
<organism evidence="1 2">
    <name type="scientific">Leptolyngbya phage LPP-1</name>
    <dbReference type="NCBI Taxonomy" id="2996049"/>
    <lineage>
        <taxon>Viruses</taxon>
        <taxon>Duplodnaviria</taxon>
        <taxon>Heunggongvirae</taxon>
        <taxon>Uroviricota</taxon>
        <taxon>Caudoviricetes</taxon>
        <taxon>Saffermanviridae</taxon>
        <taxon>Morrisvirus</taxon>
        <taxon>Morrisvirus LPP1</taxon>
    </lineage>
</organism>
<protein>
    <submittedName>
        <fullName evidence="1">Uncharacterized protein</fullName>
    </submittedName>
</protein>
<evidence type="ECO:0000313" key="2">
    <source>
        <dbReference type="Proteomes" id="UP001220400"/>
    </source>
</evidence>
<accession>A0AAE9PS81</accession>
<proteinExistence type="predicted"/>
<evidence type="ECO:0000313" key="1">
    <source>
        <dbReference type="EMBL" id="UZV39939.1"/>
    </source>
</evidence>
<reference evidence="1" key="1">
    <citation type="journal article" date="2023" name="Harmful Algae">
        <title>Sequencing the genomes of LPP-1, the first isolated cyanophage, and its relative LPP-2 reveal different integration mechanisms in closely related phages.</title>
        <authorList>
            <person name="Shaalan H."/>
            <person name="Cattan-Tsaushu E."/>
            <person name="Li K."/>
            <person name="Avrani S."/>
        </authorList>
    </citation>
    <scope>NUCLEOTIDE SEQUENCE</scope>
</reference>
<name>A0AAE9PS81_9CAUD</name>